<name>A0A4R3VQY0_9GAMM</name>
<dbReference type="PANTHER" id="PTHR42829:SF2">
    <property type="entry name" value="NADH-UBIQUINONE OXIDOREDUCTASE CHAIN 5"/>
    <property type="match status" value="1"/>
</dbReference>
<dbReference type="EMBL" id="SMBY01000003">
    <property type="protein sequence ID" value="TCV06996.1"/>
    <property type="molecule type" value="Genomic_DNA"/>
</dbReference>
<feature type="transmembrane region" description="Helical" evidence="19">
    <location>
        <begin position="334"/>
        <end position="357"/>
    </location>
</feature>
<evidence type="ECO:0000256" key="19">
    <source>
        <dbReference type="SAM" id="Phobius"/>
    </source>
</evidence>
<dbReference type="GO" id="GO:0008137">
    <property type="term" value="F:NADH dehydrogenase (ubiquinone) activity"/>
    <property type="evidence" value="ECO:0007669"/>
    <property type="project" value="InterPro"/>
</dbReference>
<evidence type="ECO:0000256" key="12">
    <source>
        <dbReference type="ARBA" id="ARBA00023075"/>
    </source>
</evidence>
<reference evidence="22 23" key="1">
    <citation type="submission" date="2019-03" db="EMBL/GenBank/DDBJ databases">
        <title>Genomic Encyclopedia of Type Strains, Phase IV (KMG-IV): sequencing the most valuable type-strain genomes for metagenomic binning, comparative biology and taxonomic classification.</title>
        <authorList>
            <person name="Goeker M."/>
        </authorList>
    </citation>
    <scope>NUCLEOTIDE SEQUENCE [LARGE SCALE GENOMIC DNA]</scope>
    <source>
        <strain evidence="22 23">DSM 16730</strain>
    </source>
</reference>
<keyword evidence="13 19" id="KW-0472">Membrane</keyword>
<protein>
    <recommendedName>
        <fullName evidence="4">NADH-quinone oxidoreductase subunit L</fullName>
    </recommendedName>
    <alternativeName>
        <fullName evidence="15">NADH dehydrogenase I subunit L</fullName>
    </alternativeName>
    <alternativeName>
        <fullName evidence="16">NDH-1 subunit L</fullName>
    </alternativeName>
</protein>
<dbReference type="PANTHER" id="PTHR42829">
    <property type="entry name" value="NADH-UBIQUINONE OXIDOREDUCTASE CHAIN 5"/>
    <property type="match status" value="1"/>
</dbReference>
<dbReference type="GO" id="GO:0042773">
    <property type="term" value="P:ATP synthesis coupled electron transport"/>
    <property type="evidence" value="ECO:0007669"/>
    <property type="project" value="InterPro"/>
</dbReference>
<dbReference type="Pfam" id="PF00361">
    <property type="entry name" value="Proton_antipo_M"/>
    <property type="match status" value="1"/>
</dbReference>
<feature type="transmembrane region" description="Helical" evidence="19">
    <location>
        <begin position="90"/>
        <end position="110"/>
    </location>
</feature>
<evidence type="ECO:0000256" key="4">
    <source>
        <dbReference type="ARBA" id="ARBA00019904"/>
    </source>
</evidence>
<dbReference type="GO" id="GO:0003954">
    <property type="term" value="F:NADH dehydrogenase activity"/>
    <property type="evidence" value="ECO:0007669"/>
    <property type="project" value="TreeGrafter"/>
</dbReference>
<feature type="transmembrane region" description="Helical" evidence="19">
    <location>
        <begin position="142"/>
        <end position="161"/>
    </location>
</feature>
<keyword evidence="6" id="KW-0997">Cell inner membrane</keyword>
<dbReference type="GO" id="GO:0005886">
    <property type="term" value="C:plasma membrane"/>
    <property type="evidence" value="ECO:0007669"/>
    <property type="project" value="UniProtKB-SubCell"/>
</dbReference>
<dbReference type="PRINTS" id="PR01435">
    <property type="entry name" value="NPOXDRDTASE5"/>
</dbReference>
<feature type="transmembrane region" description="Helical" evidence="19">
    <location>
        <begin position="33"/>
        <end position="54"/>
    </location>
</feature>
<evidence type="ECO:0000256" key="16">
    <source>
        <dbReference type="ARBA" id="ARBA00032795"/>
    </source>
</evidence>
<evidence type="ECO:0000256" key="10">
    <source>
        <dbReference type="ARBA" id="ARBA00022989"/>
    </source>
</evidence>
<dbReference type="Gene3D" id="1.20.5.2700">
    <property type="match status" value="1"/>
</dbReference>
<feature type="transmembrane region" description="Helical" evidence="19">
    <location>
        <begin position="282"/>
        <end position="303"/>
    </location>
</feature>
<evidence type="ECO:0000256" key="9">
    <source>
        <dbReference type="ARBA" id="ARBA00022967"/>
    </source>
</evidence>
<dbReference type="GO" id="GO:0048038">
    <property type="term" value="F:quinone binding"/>
    <property type="evidence" value="ECO:0007669"/>
    <property type="project" value="UniProtKB-KW"/>
</dbReference>
<evidence type="ECO:0000313" key="22">
    <source>
        <dbReference type="EMBL" id="TCV06996.1"/>
    </source>
</evidence>
<dbReference type="InterPro" id="IPR003945">
    <property type="entry name" value="NU5C-like"/>
</dbReference>
<proteinExistence type="inferred from homology"/>
<comment type="caution">
    <text evidence="22">The sequence shown here is derived from an EMBL/GenBank/DDBJ whole genome shotgun (WGS) entry which is preliminary data.</text>
</comment>
<keyword evidence="5" id="KW-1003">Cell membrane</keyword>
<keyword evidence="10 19" id="KW-1133">Transmembrane helix</keyword>
<sequence>MNLLYLTILFPLLGFLLLAFSRGRWSENTSATVGVGSIGLAALVTAWVVVDFMGQQHGGVTFFNQHLWTWMAVGNFDISVTLTLDGLSVTMLSVVTGVGFFIHLFASWYMRGEEGYSRFFAYTNLFIASMVVLVLADNLLLMYLGWEGVGLCSYLLIGFYYTNPKNGAAAMKAFIVTRVGDVFLAFALFILYKELGTLNFRELMVLAPQKLAEGSPEITWATLMLLGGAVGKSAQLPLQTWLADAMAGPTPVSALIHAATMVTAGVYLIARTNGLFLMAPDVLHLVGIVGAVTLVLAGFAALVQTDIKRVLAYSTMSQIGYMFLALGVQAWDAAIFHLMTHAFFKALLFLSSGSVILACHHEQNIFKMGGLRKTIPLVYVCFLVGGAALAALPLVTAGFFSKDEILAGAWANGHINLMVAGLAGAFMTSLYTFRMIFIVFHGEEKTKAHAGKGLSHHLPLVVLMILSTFIGAMIVPPLHGVLPATTELEHGQLMTLEITSGVVAIAGILLAAVLWLGKRQAVNSIAQSAPGRFFSTWWFHAWGFDWLYDHVFVKPYLAIAKLLQRDPLDGLMAIPAVITRWGNRGLAFSANGQLRWYVASMSCGAVLLLALLLLV</sequence>
<feature type="domain" description="NADH:quinone oxidoreductase/Mrp antiporter transmembrane" evidence="20">
    <location>
        <begin position="136"/>
        <end position="428"/>
    </location>
</feature>
<feature type="transmembrane region" description="Helical" evidence="19">
    <location>
        <begin position="458"/>
        <end position="478"/>
    </location>
</feature>
<comment type="similarity">
    <text evidence="3">Belongs to the complex I subunit 5 family.</text>
</comment>
<dbReference type="Proteomes" id="UP000295433">
    <property type="component" value="Unassembled WGS sequence"/>
</dbReference>
<evidence type="ECO:0000256" key="18">
    <source>
        <dbReference type="RuleBase" id="RU000320"/>
    </source>
</evidence>
<dbReference type="NCBIfam" id="NF005141">
    <property type="entry name" value="PRK06590.1"/>
    <property type="match status" value="1"/>
</dbReference>
<dbReference type="InterPro" id="IPR018393">
    <property type="entry name" value="NADHpl_OxRdtase_5_subgr"/>
</dbReference>
<keyword evidence="12" id="KW-0830">Ubiquinone</keyword>
<feature type="transmembrane region" description="Helical" evidence="19">
    <location>
        <begin position="173"/>
        <end position="192"/>
    </location>
</feature>
<organism evidence="22 23">
    <name type="scientific">Samsonia erythrinae</name>
    <dbReference type="NCBI Taxonomy" id="160434"/>
    <lineage>
        <taxon>Bacteria</taxon>
        <taxon>Pseudomonadati</taxon>
        <taxon>Pseudomonadota</taxon>
        <taxon>Gammaproteobacteria</taxon>
        <taxon>Enterobacterales</taxon>
        <taxon>Pectobacteriaceae</taxon>
        <taxon>Samsonia</taxon>
    </lineage>
</organism>
<evidence type="ECO:0000259" key="20">
    <source>
        <dbReference type="Pfam" id="PF00361"/>
    </source>
</evidence>
<evidence type="ECO:0000256" key="15">
    <source>
        <dbReference type="ARBA" id="ARBA00031571"/>
    </source>
</evidence>
<keyword evidence="7 18" id="KW-0812">Transmembrane</keyword>
<evidence type="ECO:0000256" key="11">
    <source>
        <dbReference type="ARBA" id="ARBA00023027"/>
    </source>
</evidence>
<evidence type="ECO:0000256" key="8">
    <source>
        <dbReference type="ARBA" id="ARBA00022719"/>
    </source>
</evidence>
<feature type="transmembrane region" description="Helical" evidence="19">
    <location>
        <begin position="377"/>
        <end position="395"/>
    </location>
</feature>
<evidence type="ECO:0000256" key="6">
    <source>
        <dbReference type="ARBA" id="ARBA00022519"/>
    </source>
</evidence>
<dbReference type="RefSeq" id="WP_132454877.1">
    <property type="nucleotide sequence ID" value="NZ_JAWIZJ010000003.1"/>
</dbReference>
<feature type="transmembrane region" description="Helical" evidence="19">
    <location>
        <begin position="498"/>
        <end position="517"/>
    </location>
</feature>
<evidence type="ECO:0000256" key="14">
    <source>
        <dbReference type="ARBA" id="ARBA00025811"/>
    </source>
</evidence>
<comment type="subcellular location">
    <subcellularLocation>
        <location evidence="2">Cell inner membrane</location>
        <topology evidence="2">Multi-pass membrane protein</topology>
    </subcellularLocation>
    <subcellularLocation>
        <location evidence="18">Membrane</location>
        <topology evidence="18">Multi-pass membrane protein</topology>
    </subcellularLocation>
</comment>
<feature type="transmembrane region" description="Helical" evidence="19">
    <location>
        <begin position="594"/>
        <end position="614"/>
    </location>
</feature>
<keyword evidence="11" id="KW-0520">NAD</keyword>
<keyword evidence="9" id="KW-1278">Translocase</keyword>
<dbReference type="NCBIfam" id="TIGR01974">
    <property type="entry name" value="NDH_I_L"/>
    <property type="match status" value="1"/>
</dbReference>
<evidence type="ECO:0000256" key="1">
    <source>
        <dbReference type="ARBA" id="ARBA00002378"/>
    </source>
</evidence>
<comment type="catalytic activity">
    <reaction evidence="17">
        <text>a quinone + NADH + 5 H(+)(in) = a quinol + NAD(+) + 4 H(+)(out)</text>
        <dbReference type="Rhea" id="RHEA:57888"/>
        <dbReference type="ChEBI" id="CHEBI:15378"/>
        <dbReference type="ChEBI" id="CHEBI:24646"/>
        <dbReference type="ChEBI" id="CHEBI:57540"/>
        <dbReference type="ChEBI" id="CHEBI:57945"/>
        <dbReference type="ChEBI" id="CHEBI:132124"/>
    </reaction>
</comment>
<evidence type="ECO:0000259" key="21">
    <source>
        <dbReference type="Pfam" id="PF00662"/>
    </source>
</evidence>
<dbReference type="FunFam" id="1.20.5.2700:FF:000001">
    <property type="entry name" value="NADH-quinone oxidoreductase, L subunit"/>
    <property type="match status" value="1"/>
</dbReference>
<dbReference type="AlphaFoldDB" id="A0A4R3VQY0"/>
<evidence type="ECO:0000256" key="17">
    <source>
        <dbReference type="ARBA" id="ARBA00047712"/>
    </source>
</evidence>
<dbReference type="InterPro" id="IPR001516">
    <property type="entry name" value="Proton_antipo_N"/>
</dbReference>
<evidence type="ECO:0000256" key="5">
    <source>
        <dbReference type="ARBA" id="ARBA00022475"/>
    </source>
</evidence>
<evidence type="ECO:0000256" key="7">
    <source>
        <dbReference type="ARBA" id="ARBA00022692"/>
    </source>
</evidence>
<evidence type="ECO:0000256" key="3">
    <source>
        <dbReference type="ARBA" id="ARBA00008200"/>
    </source>
</evidence>
<evidence type="ECO:0000256" key="2">
    <source>
        <dbReference type="ARBA" id="ARBA00004429"/>
    </source>
</evidence>
<gene>
    <name evidence="22" type="ORF">EDC54_103252</name>
</gene>
<feature type="transmembrane region" description="Helical" evidence="19">
    <location>
        <begin position="415"/>
        <end position="437"/>
    </location>
</feature>
<evidence type="ECO:0000256" key="13">
    <source>
        <dbReference type="ARBA" id="ARBA00023136"/>
    </source>
</evidence>
<evidence type="ECO:0000313" key="23">
    <source>
        <dbReference type="Proteomes" id="UP000295433"/>
    </source>
</evidence>
<dbReference type="GO" id="GO:0015990">
    <property type="term" value="P:electron transport coupled proton transport"/>
    <property type="evidence" value="ECO:0007669"/>
    <property type="project" value="TreeGrafter"/>
</dbReference>
<dbReference type="PRINTS" id="PR01434">
    <property type="entry name" value="NADHDHGNASE5"/>
</dbReference>
<feature type="transmembrane region" description="Helical" evidence="19">
    <location>
        <begin position="119"/>
        <end position="136"/>
    </location>
</feature>
<dbReference type="InterPro" id="IPR001750">
    <property type="entry name" value="ND/Mrp_TM"/>
</dbReference>
<dbReference type="OrthoDB" id="9811798at2"/>
<dbReference type="Pfam" id="PF00662">
    <property type="entry name" value="Proton_antipo_N"/>
    <property type="match status" value="1"/>
</dbReference>
<feature type="domain" description="NADH-Ubiquinone oxidoreductase (complex I) chain 5 N-terminal" evidence="21">
    <location>
        <begin position="70"/>
        <end position="120"/>
    </location>
</feature>
<keyword evidence="8" id="KW-0874">Quinone</keyword>
<accession>A0A4R3VQY0</accession>
<feature type="transmembrane region" description="Helical" evidence="19">
    <location>
        <begin position="250"/>
        <end position="270"/>
    </location>
</feature>
<keyword evidence="23" id="KW-1185">Reference proteome</keyword>
<comment type="subunit">
    <text evidence="14">Composed of 13 different subunits. Subunits NuoA, H, J, K, L, M, N constitute the membrane sector of the complex.</text>
</comment>
<comment type="function">
    <text evidence="1">NDH-1 shuttles electrons from NADH, via FMN and iron-sulfur (Fe-S) centers, to quinones in the respiratory chain. The immediate electron acceptor for the enzyme in this species is believed to be ubiquinone. Couples the redox reaction to proton translocation (for every two electrons transferred, four hydrogen ions are translocated across the cytoplasmic membrane), and thus conserves the redox energy in a proton gradient.</text>
</comment>